<dbReference type="Proteomes" id="UP000291591">
    <property type="component" value="Unassembled WGS sequence"/>
</dbReference>
<evidence type="ECO:0000313" key="2">
    <source>
        <dbReference type="Proteomes" id="UP000291591"/>
    </source>
</evidence>
<dbReference type="Pfam" id="PF00106">
    <property type="entry name" value="adh_short"/>
    <property type="match status" value="1"/>
</dbReference>
<dbReference type="RefSeq" id="WP_130292055.1">
    <property type="nucleotide sequence ID" value="NZ_SHKL01000001.1"/>
</dbReference>
<dbReference type="PRINTS" id="PR00081">
    <property type="entry name" value="GDHRDH"/>
</dbReference>
<sequence length="220" mass="22409">MSTVFVLGAGPGIGTAVARRFAREGFDVGLLARSPETLSRAASSVGSAAGSAGRVVTADADVTDEAALHAALERLVGELGVPDVLVYNAAIIQADGIGDLDAAGHRDAWAVNVVGAVSAASFLLPRMSGTFLLTGGMPEPLPQLTSLSLGKAGVRALVSLLDRQFAPDVHVATVTVCGPVAPGTAYDPDDIAEHYWALHTQPAGSWEHEVRHGDPADAAG</sequence>
<dbReference type="PANTHER" id="PTHR43431:SF1">
    <property type="entry name" value="OS08G0476300 PROTEIN"/>
    <property type="match status" value="1"/>
</dbReference>
<dbReference type="PANTHER" id="PTHR43431">
    <property type="entry name" value="OXIDOREDUCTASE, SHORT CHAIN DEHYDROGENASE/REDUCTASE FAMILY (AFU_ORTHOLOGUE AFUA_5G14000)"/>
    <property type="match status" value="1"/>
</dbReference>
<organism evidence="1 2">
    <name type="scientific">Pseudonocardia sediminis</name>
    <dbReference type="NCBI Taxonomy" id="1397368"/>
    <lineage>
        <taxon>Bacteria</taxon>
        <taxon>Bacillati</taxon>
        <taxon>Actinomycetota</taxon>
        <taxon>Actinomycetes</taxon>
        <taxon>Pseudonocardiales</taxon>
        <taxon>Pseudonocardiaceae</taxon>
        <taxon>Pseudonocardia</taxon>
    </lineage>
</organism>
<protein>
    <submittedName>
        <fullName evidence="1">NADP-dependent 3-hydroxy acid dehydrogenase YdfG</fullName>
    </submittedName>
</protein>
<reference evidence="1 2" key="1">
    <citation type="submission" date="2019-02" db="EMBL/GenBank/DDBJ databases">
        <title>Sequencing the genomes of 1000 actinobacteria strains.</title>
        <authorList>
            <person name="Klenk H.-P."/>
        </authorList>
    </citation>
    <scope>NUCLEOTIDE SEQUENCE [LARGE SCALE GENOMIC DNA]</scope>
    <source>
        <strain evidence="1 2">DSM 45779</strain>
    </source>
</reference>
<dbReference type="AlphaFoldDB" id="A0A4Q7V5E9"/>
<dbReference type="OrthoDB" id="9799818at2"/>
<dbReference type="Gene3D" id="3.40.50.720">
    <property type="entry name" value="NAD(P)-binding Rossmann-like Domain"/>
    <property type="match status" value="1"/>
</dbReference>
<proteinExistence type="predicted"/>
<comment type="caution">
    <text evidence="1">The sequence shown here is derived from an EMBL/GenBank/DDBJ whole genome shotgun (WGS) entry which is preliminary data.</text>
</comment>
<gene>
    <name evidence="1" type="ORF">EV383_4917</name>
</gene>
<dbReference type="EMBL" id="SHKL01000001">
    <property type="protein sequence ID" value="RZT87983.1"/>
    <property type="molecule type" value="Genomic_DNA"/>
</dbReference>
<dbReference type="InterPro" id="IPR036291">
    <property type="entry name" value="NAD(P)-bd_dom_sf"/>
</dbReference>
<dbReference type="SUPFAM" id="SSF51735">
    <property type="entry name" value="NAD(P)-binding Rossmann-fold domains"/>
    <property type="match status" value="1"/>
</dbReference>
<accession>A0A4Q7V5E9</accession>
<dbReference type="InterPro" id="IPR002347">
    <property type="entry name" value="SDR_fam"/>
</dbReference>
<keyword evidence="2" id="KW-1185">Reference proteome</keyword>
<evidence type="ECO:0000313" key="1">
    <source>
        <dbReference type="EMBL" id="RZT87983.1"/>
    </source>
</evidence>
<name>A0A4Q7V5E9_PSEST</name>